<sequence>MVLDHLKNQNTLLETLSELDQDCSVVYDAIEYGHEHVALSPLESGGKSDGIDATGRNALHWAAQHGLIKVVEYLASYDKEFKIKLGKINASGNSPLNCAFCSVSMALKPNLRIWTPKVGTALHWAAWYDRLDVVKLLVTNRAVVEEKDALGLRAADIVKKK</sequence>
<dbReference type="Proteomes" id="UP000008177">
    <property type="component" value="Unplaced contigs"/>
</dbReference>
<dbReference type="InterPro" id="IPR051165">
    <property type="entry name" value="Multifunctional_ANK_Repeat"/>
</dbReference>
<dbReference type="STRING" id="999810.G2Y768"/>
<evidence type="ECO:0000313" key="5">
    <source>
        <dbReference type="Proteomes" id="UP000008177"/>
    </source>
</evidence>
<reference evidence="5" key="1">
    <citation type="journal article" date="2011" name="PLoS Genet.">
        <title>Genomic analysis of the necrotrophic fungal pathogens Sclerotinia sclerotiorum and Botrytis cinerea.</title>
        <authorList>
            <person name="Amselem J."/>
            <person name="Cuomo C.A."/>
            <person name="van Kan J.A."/>
            <person name="Viaud M."/>
            <person name="Benito E.P."/>
            <person name="Couloux A."/>
            <person name="Coutinho P.M."/>
            <person name="de Vries R.P."/>
            <person name="Dyer P.S."/>
            <person name="Fillinger S."/>
            <person name="Fournier E."/>
            <person name="Gout L."/>
            <person name="Hahn M."/>
            <person name="Kohn L."/>
            <person name="Lapalu N."/>
            <person name="Plummer K.M."/>
            <person name="Pradier J.M."/>
            <person name="Quevillon E."/>
            <person name="Sharon A."/>
            <person name="Simon A."/>
            <person name="ten Have A."/>
            <person name="Tudzynski B."/>
            <person name="Tudzynski P."/>
            <person name="Wincker P."/>
            <person name="Andrew M."/>
            <person name="Anthouard V."/>
            <person name="Beever R.E."/>
            <person name="Beffa R."/>
            <person name="Benoit I."/>
            <person name="Bouzid O."/>
            <person name="Brault B."/>
            <person name="Chen Z."/>
            <person name="Choquer M."/>
            <person name="Collemare J."/>
            <person name="Cotton P."/>
            <person name="Danchin E.G."/>
            <person name="Da Silva C."/>
            <person name="Gautier A."/>
            <person name="Giraud C."/>
            <person name="Giraud T."/>
            <person name="Gonzalez C."/>
            <person name="Grossetete S."/>
            <person name="Guldener U."/>
            <person name="Henrissat B."/>
            <person name="Howlett B.J."/>
            <person name="Kodira C."/>
            <person name="Kretschmer M."/>
            <person name="Lappartient A."/>
            <person name="Leroch M."/>
            <person name="Levis C."/>
            <person name="Mauceli E."/>
            <person name="Neuveglise C."/>
            <person name="Oeser B."/>
            <person name="Pearson M."/>
            <person name="Poulain J."/>
            <person name="Poussereau N."/>
            <person name="Quesneville H."/>
            <person name="Rascle C."/>
            <person name="Schumacher J."/>
            <person name="Segurens B."/>
            <person name="Sexton A."/>
            <person name="Silva E."/>
            <person name="Sirven C."/>
            <person name="Soanes D.M."/>
            <person name="Talbot N.J."/>
            <person name="Templeton M."/>
            <person name="Yandava C."/>
            <person name="Yarden O."/>
            <person name="Zeng Q."/>
            <person name="Rollins J.A."/>
            <person name="Lebrun M.H."/>
            <person name="Dickman M."/>
        </authorList>
    </citation>
    <scope>NUCLEOTIDE SEQUENCE [LARGE SCALE GENOMIC DNA]</scope>
    <source>
        <strain evidence="5">T4</strain>
    </source>
</reference>
<dbReference type="InParanoid" id="G2Y768"/>
<evidence type="ECO:0000256" key="2">
    <source>
        <dbReference type="ARBA" id="ARBA00023043"/>
    </source>
</evidence>
<dbReference type="EMBL" id="FQ790293">
    <property type="protein sequence ID" value="CCD48470.1"/>
    <property type="molecule type" value="Genomic_DNA"/>
</dbReference>
<evidence type="ECO:0000256" key="1">
    <source>
        <dbReference type="ARBA" id="ARBA00022737"/>
    </source>
</evidence>
<feature type="repeat" description="ANK" evidence="3">
    <location>
        <begin position="117"/>
        <end position="149"/>
    </location>
</feature>
<dbReference type="InterPro" id="IPR002110">
    <property type="entry name" value="Ankyrin_rpt"/>
</dbReference>
<dbReference type="Gene3D" id="1.25.40.20">
    <property type="entry name" value="Ankyrin repeat-containing domain"/>
    <property type="match status" value="2"/>
</dbReference>
<dbReference type="PROSITE" id="PS50088">
    <property type="entry name" value="ANK_REPEAT"/>
    <property type="match status" value="1"/>
</dbReference>
<evidence type="ECO:0000313" key="4">
    <source>
        <dbReference type="EMBL" id="CCD48470.1"/>
    </source>
</evidence>
<dbReference type="InterPro" id="IPR036770">
    <property type="entry name" value="Ankyrin_rpt-contain_sf"/>
</dbReference>
<gene>
    <name evidence="4" type="ORF">BofuT4_P108540.1</name>
</gene>
<proteinExistence type="predicted"/>
<dbReference type="PANTHER" id="PTHR24123">
    <property type="entry name" value="ANKYRIN REPEAT-CONTAINING"/>
    <property type="match status" value="1"/>
</dbReference>
<dbReference type="HOGENOM" id="CLU_1643440_0_0_1"/>
<dbReference type="SUPFAM" id="SSF48403">
    <property type="entry name" value="Ankyrin repeat"/>
    <property type="match status" value="1"/>
</dbReference>
<name>G2Y768_BOTF4</name>
<dbReference type="SMART" id="SM00248">
    <property type="entry name" value="ANK"/>
    <property type="match status" value="2"/>
</dbReference>
<evidence type="ECO:0008006" key="6">
    <source>
        <dbReference type="Google" id="ProtNLM"/>
    </source>
</evidence>
<dbReference type="PANTHER" id="PTHR24123:SF33">
    <property type="entry name" value="PROTEIN HOS4"/>
    <property type="match status" value="1"/>
</dbReference>
<dbReference type="Pfam" id="PF12796">
    <property type="entry name" value="Ank_2"/>
    <property type="match status" value="1"/>
</dbReference>
<accession>G2Y768</accession>
<keyword evidence="2 3" id="KW-0040">ANK repeat</keyword>
<keyword evidence="1" id="KW-0677">Repeat</keyword>
<organism evidence="4 5">
    <name type="scientific">Botryotinia fuckeliana (strain T4)</name>
    <name type="common">Noble rot fungus</name>
    <name type="synonym">Botrytis cinerea</name>
    <dbReference type="NCBI Taxonomy" id="999810"/>
    <lineage>
        <taxon>Eukaryota</taxon>
        <taxon>Fungi</taxon>
        <taxon>Dikarya</taxon>
        <taxon>Ascomycota</taxon>
        <taxon>Pezizomycotina</taxon>
        <taxon>Leotiomycetes</taxon>
        <taxon>Helotiales</taxon>
        <taxon>Sclerotiniaceae</taxon>
        <taxon>Botrytis</taxon>
    </lineage>
</organism>
<protein>
    <recommendedName>
        <fullName evidence="6">Ankyrin repeat protein</fullName>
    </recommendedName>
</protein>
<dbReference type="Pfam" id="PF00023">
    <property type="entry name" value="Ank"/>
    <property type="match status" value="1"/>
</dbReference>
<dbReference type="AlphaFoldDB" id="G2Y768"/>
<evidence type="ECO:0000256" key="3">
    <source>
        <dbReference type="PROSITE-ProRule" id="PRU00023"/>
    </source>
</evidence>